<dbReference type="EMBL" id="PEBV01000013">
    <property type="protein sequence ID" value="PTQ53591.1"/>
    <property type="molecule type" value="Genomic_DNA"/>
</dbReference>
<dbReference type="Gene3D" id="3.10.20.860">
    <property type="match status" value="1"/>
</dbReference>
<evidence type="ECO:0000313" key="2">
    <source>
        <dbReference type="Proteomes" id="UP000244180"/>
    </source>
</evidence>
<name>A0A2T5GBM4_HYDSH</name>
<accession>A0A2T5GBM4</accession>
<reference evidence="1 2" key="1">
    <citation type="submission" date="2017-08" db="EMBL/GenBank/DDBJ databases">
        <title>Burning lignite coal seam in the remote Altai Mountains harbors a hydrogen-driven thermophilic microbial community.</title>
        <authorList>
            <person name="Kadnikov V.V."/>
            <person name="Mardanov A.V."/>
            <person name="Ivasenko D."/>
            <person name="Beletsky A.V."/>
            <person name="Karnachuk O.V."/>
            <person name="Ravin N.V."/>
        </authorList>
    </citation>
    <scope>NUCLEOTIDE SEQUENCE [LARGE SCALE GENOMIC DNA]</scope>
    <source>
        <strain evidence="1">AL33</strain>
    </source>
</reference>
<comment type="caution">
    <text evidence="1">The sequence shown here is derived from an EMBL/GenBank/DDBJ whole genome shotgun (WGS) entry which is preliminary data.</text>
</comment>
<gene>
    <name evidence="1" type="ORF">HSCHL_1656</name>
</gene>
<protein>
    <submittedName>
        <fullName evidence="1">Uncharacterized protein</fullName>
    </submittedName>
</protein>
<dbReference type="AlphaFoldDB" id="A0A2T5GBM4"/>
<evidence type="ECO:0000313" key="1">
    <source>
        <dbReference type="EMBL" id="PTQ53591.1"/>
    </source>
</evidence>
<sequence>MFDRCPRCGGPMVLKRRAVHYPPHLIRGVPVWTCPACGEVRLDARTKAALRPLLGSLQGEAAGRVVTFPFSAGGAGRPEGGRAPDVRAPVERAARRTVRFRLTLRFPGRKRGFRRG</sequence>
<organism evidence="1 2">
    <name type="scientific">Hydrogenibacillus schlegelii</name>
    <name type="common">Bacillus schlegelii</name>
    <dbReference type="NCBI Taxonomy" id="1484"/>
    <lineage>
        <taxon>Bacteria</taxon>
        <taxon>Bacillati</taxon>
        <taxon>Bacillota</taxon>
        <taxon>Bacilli</taxon>
        <taxon>Bacillales</taxon>
        <taxon>Bacillales Family X. Incertae Sedis</taxon>
        <taxon>Hydrogenibacillus</taxon>
    </lineage>
</organism>
<proteinExistence type="predicted"/>
<dbReference type="Proteomes" id="UP000244180">
    <property type="component" value="Unassembled WGS sequence"/>
</dbReference>